<keyword evidence="7" id="KW-0479">Metal-binding</keyword>
<comment type="similarity">
    <text evidence="4">Belongs to the peptidase M29 family.</text>
</comment>
<dbReference type="KEGG" id="pfm:Pyrfu_0562"/>
<evidence type="ECO:0000256" key="1">
    <source>
        <dbReference type="ARBA" id="ARBA00001941"/>
    </source>
</evidence>
<dbReference type="Gene3D" id="3.40.1830.10">
    <property type="entry name" value="Thermophilic metalloprotease (M29)"/>
    <property type="match status" value="1"/>
</dbReference>
<dbReference type="SUPFAM" id="SSF144052">
    <property type="entry name" value="Thermophilic metalloprotease-like"/>
    <property type="match status" value="1"/>
</dbReference>
<evidence type="ECO:0000313" key="11">
    <source>
        <dbReference type="Proteomes" id="UP000001037"/>
    </source>
</evidence>
<comment type="cofactor">
    <cofactor evidence="2">
        <name>Mg(2+)</name>
        <dbReference type="ChEBI" id="CHEBI:18420"/>
    </cofactor>
</comment>
<dbReference type="InterPro" id="IPR052170">
    <property type="entry name" value="M29_Exopeptidase"/>
</dbReference>
<dbReference type="PANTHER" id="PTHR34448:SF1">
    <property type="entry name" value="BLL6088 PROTEIN"/>
    <property type="match status" value="1"/>
</dbReference>
<dbReference type="Pfam" id="PF02073">
    <property type="entry name" value="Peptidase_M29"/>
    <property type="match status" value="1"/>
</dbReference>
<evidence type="ECO:0000256" key="3">
    <source>
        <dbReference type="ARBA" id="ARBA00001947"/>
    </source>
</evidence>
<evidence type="ECO:0000256" key="9">
    <source>
        <dbReference type="ARBA" id="ARBA00023049"/>
    </source>
</evidence>
<dbReference type="PRINTS" id="PR00919">
    <property type="entry name" value="THERMOPTASE"/>
</dbReference>
<keyword evidence="8" id="KW-0378">Hydrolase</keyword>
<evidence type="ECO:0000256" key="6">
    <source>
        <dbReference type="ARBA" id="ARBA00022670"/>
    </source>
</evidence>
<keyword evidence="5 10" id="KW-0031">Aminopeptidase</keyword>
<dbReference type="STRING" id="694429.Pyrfu_0562"/>
<keyword evidence="9" id="KW-0482">Metalloprotease</keyword>
<evidence type="ECO:0000313" key="10">
    <source>
        <dbReference type="EMBL" id="AEM38432.1"/>
    </source>
</evidence>
<comment type="cofactor">
    <cofactor evidence="3">
        <name>Zn(2+)</name>
        <dbReference type="ChEBI" id="CHEBI:29105"/>
    </cofactor>
</comment>
<evidence type="ECO:0000256" key="2">
    <source>
        <dbReference type="ARBA" id="ARBA00001946"/>
    </source>
</evidence>
<keyword evidence="6" id="KW-0645">Protease</keyword>
<evidence type="ECO:0000256" key="8">
    <source>
        <dbReference type="ARBA" id="ARBA00022801"/>
    </source>
</evidence>
<dbReference type="PANTHER" id="PTHR34448">
    <property type="entry name" value="AMINOPEPTIDASE"/>
    <property type="match status" value="1"/>
</dbReference>
<evidence type="ECO:0000256" key="7">
    <source>
        <dbReference type="ARBA" id="ARBA00022723"/>
    </source>
</evidence>
<evidence type="ECO:0000256" key="5">
    <source>
        <dbReference type="ARBA" id="ARBA00022438"/>
    </source>
</evidence>
<keyword evidence="11" id="KW-1185">Reference proteome</keyword>
<evidence type="ECO:0000256" key="4">
    <source>
        <dbReference type="ARBA" id="ARBA00008236"/>
    </source>
</evidence>
<sequence>MKRPVSIVFPAYLEKYARLLVDYSVEVKRGDRVVIRTWLEALPLARLVYREVLRRGAHPALYLEDDILAEIFYREASDEQIDFVDALRRSIYTEFDVVITLFAPSHLKNLVSIPPEKQARRSKALEPYFTRFLQEAAEGKKRWVLAAYPTLAMAQEAGMTPIEFEEFVARAVKVTEDDPVAAWRRQAEYQRRIVDEILSKADELVFKGPGIDLTVKVGGRRWIVDDGHENMPGGEVFTGPVEDSVEGCVRFDFPSVYRGVEVEGVKLCFKRGEVVEYDAVKGRDFLAKMLSVDEGAKRLGELAFGLNYGITRATREILFDEKIGGTIHMALGNGYPETGSRNKSAIHWDLIKDMRDPEARVYADGELIYKAGRFLLEE</sequence>
<comment type="cofactor">
    <cofactor evidence="1">
        <name>Co(2+)</name>
        <dbReference type="ChEBI" id="CHEBI:48828"/>
    </cofactor>
</comment>
<accession>G0EGY2</accession>
<dbReference type="GO" id="GO:0046872">
    <property type="term" value="F:metal ion binding"/>
    <property type="evidence" value="ECO:0007669"/>
    <property type="project" value="UniProtKB-KW"/>
</dbReference>
<dbReference type="eggNOG" id="arCOG01888">
    <property type="taxonomic scope" value="Archaea"/>
</dbReference>
<dbReference type="HOGENOM" id="CLU_057697_0_0_2"/>
<dbReference type="EMBL" id="CP002838">
    <property type="protein sequence ID" value="AEM38432.1"/>
    <property type="molecule type" value="Genomic_DNA"/>
</dbReference>
<dbReference type="GO" id="GO:0008237">
    <property type="term" value="F:metallopeptidase activity"/>
    <property type="evidence" value="ECO:0007669"/>
    <property type="project" value="UniProtKB-KW"/>
</dbReference>
<dbReference type="InParanoid" id="G0EGY2"/>
<dbReference type="Proteomes" id="UP000001037">
    <property type="component" value="Chromosome"/>
</dbReference>
<protein>
    <submittedName>
        <fullName evidence="10">Peptidase M29 aminopeptidase II</fullName>
    </submittedName>
</protein>
<dbReference type="GO" id="GO:0006508">
    <property type="term" value="P:proteolysis"/>
    <property type="evidence" value="ECO:0007669"/>
    <property type="project" value="UniProtKB-KW"/>
</dbReference>
<dbReference type="InterPro" id="IPR000787">
    <property type="entry name" value="Peptidase_M29"/>
</dbReference>
<dbReference type="GO" id="GO:0004177">
    <property type="term" value="F:aminopeptidase activity"/>
    <property type="evidence" value="ECO:0007669"/>
    <property type="project" value="UniProtKB-KW"/>
</dbReference>
<organism evidence="10 11">
    <name type="scientific">Pyrolobus fumarii (strain DSM 11204 / 1A)</name>
    <dbReference type="NCBI Taxonomy" id="694429"/>
    <lineage>
        <taxon>Archaea</taxon>
        <taxon>Thermoproteota</taxon>
        <taxon>Thermoprotei</taxon>
        <taxon>Desulfurococcales</taxon>
        <taxon>Pyrodictiaceae</taxon>
        <taxon>Pyrolobus</taxon>
    </lineage>
</organism>
<dbReference type="AlphaFoldDB" id="G0EGY2"/>
<reference evidence="10 11" key="1">
    <citation type="journal article" date="2011" name="Stand. Genomic Sci.">
        <title>Complete genome sequence of the hyperthermophilic chemolithoautotroph Pyrolobus fumarii type strain (1A).</title>
        <authorList>
            <person name="Anderson I."/>
            <person name="Goker M."/>
            <person name="Nolan M."/>
            <person name="Lucas S."/>
            <person name="Hammon N."/>
            <person name="Deshpande S."/>
            <person name="Cheng J.F."/>
            <person name="Tapia R."/>
            <person name="Han C."/>
            <person name="Goodwin L."/>
            <person name="Pitluck S."/>
            <person name="Huntemann M."/>
            <person name="Liolios K."/>
            <person name="Ivanova N."/>
            <person name="Pagani I."/>
            <person name="Mavromatis K."/>
            <person name="Ovchinikova G."/>
            <person name="Pati A."/>
            <person name="Chen A."/>
            <person name="Palaniappan K."/>
            <person name="Land M."/>
            <person name="Hauser L."/>
            <person name="Brambilla E.M."/>
            <person name="Huber H."/>
            <person name="Yasawong M."/>
            <person name="Rohde M."/>
            <person name="Spring S."/>
            <person name="Abt B."/>
            <person name="Sikorski J."/>
            <person name="Wirth R."/>
            <person name="Detter J.C."/>
            <person name="Woyke T."/>
            <person name="Bristow J."/>
            <person name="Eisen J.A."/>
            <person name="Markowitz V."/>
            <person name="Hugenholtz P."/>
            <person name="Kyrpides N.C."/>
            <person name="Klenk H.P."/>
            <person name="Lapidus A."/>
        </authorList>
    </citation>
    <scope>NUCLEOTIDE SEQUENCE [LARGE SCALE GENOMIC DNA]</scope>
    <source>
        <strain evidence="11">DSM 11204 / 1A</strain>
    </source>
</reference>
<name>G0EGY2_PYRF1</name>
<gene>
    <name evidence="10" type="ordered locus">Pyrfu_0562</name>
</gene>
<dbReference type="InterPro" id="IPR035097">
    <property type="entry name" value="M29_N-terminal"/>
</dbReference>
<proteinExistence type="inferred from homology"/>